<evidence type="ECO:0000256" key="4">
    <source>
        <dbReference type="ARBA" id="ARBA00022690"/>
    </source>
</evidence>
<dbReference type="PROSITE" id="PS01009">
    <property type="entry name" value="CRISP_1"/>
    <property type="match status" value="1"/>
</dbReference>
<dbReference type="InterPro" id="IPR014044">
    <property type="entry name" value="CAP_dom"/>
</dbReference>
<dbReference type="HOGENOM" id="CLU_1820273_0_0_1"/>
<evidence type="ECO:0000256" key="2">
    <source>
        <dbReference type="ARBA" id="ARBA00009923"/>
    </source>
</evidence>
<dbReference type="PROSITE" id="PS01010">
    <property type="entry name" value="CRISP_2"/>
    <property type="match status" value="1"/>
</dbReference>
<keyword evidence="4" id="KW-0646">Protease inhibitor</keyword>
<feature type="region of interest" description="Disordered" evidence="10">
    <location>
        <begin position="203"/>
        <end position="386"/>
    </location>
</feature>
<gene>
    <name evidence="13" type="primary">PI16</name>
</gene>
<evidence type="ECO:0000256" key="1">
    <source>
        <dbReference type="ARBA" id="ARBA00004613"/>
    </source>
</evidence>
<dbReference type="Gene3D" id="3.40.33.10">
    <property type="entry name" value="CAP"/>
    <property type="match status" value="1"/>
</dbReference>
<dbReference type="InterPro" id="IPR018244">
    <property type="entry name" value="Allrgn_V5/Tpx1_CS"/>
</dbReference>
<dbReference type="PRINTS" id="PR00837">
    <property type="entry name" value="V5TPXLIKE"/>
</dbReference>
<evidence type="ECO:0000256" key="9">
    <source>
        <dbReference type="ARBA" id="ARBA00074449"/>
    </source>
</evidence>
<keyword evidence="6" id="KW-0325">Glycoprotein</keyword>
<evidence type="ECO:0000256" key="3">
    <source>
        <dbReference type="ARBA" id="ARBA00022525"/>
    </source>
</evidence>
<dbReference type="GO" id="GO:0030414">
    <property type="term" value="F:peptidase inhibitor activity"/>
    <property type="evidence" value="ECO:0007669"/>
    <property type="project" value="UniProtKB-KW"/>
</dbReference>
<evidence type="ECO:0000313" key="14">
    <source>
        <dbReference type="Proteomes" id="UP000002279"/>
    </source>
</evidence>
<dbReference type="InParanoid" id="K7EDG9"/>
<dbReference type="Bgee" id="ENSOANG00000028825">
    <property type="expression patterns" value="Expressed in endometrium and 6 other cell types or tissues"/>
</dbReference>
<dbReference type="Ensembl" id="ENSOANT00000040822.2">
    <property type="protein sequence ID" value="ENSOANP00000031576.2"/>
    <property type="gene ID" value="ENSOANG00000028825.2"/>
</dbReference>
<comment type="similarity">
    <text evidence="2">Belongs to the CRISP family.</text>
</comment>
<dbReference type="AlphaFoldDB" id="K7EDG9"/>
<keyword evidence="14" id="KW-1185">Reference proteome</keyword>
<dbReference type="Proteomes" id="UP000002279">
    <property type="component" value="Chromosome 7"/>
</dbReference>
<feature type="signal peptide" evidence="11">
    <location>
        <begin position="1"/>
        <end position="22"/>
    </location>
</feature>
<organism evidence="13 14">
    <name type="scientific">Ornithorhynchus anatinus</name>
    <name type="common">Duckbill platypus</name>
    <dbReference type="NCBI Taxonomy" id="9258"/>
    <lineage>
        <taxon>Eukaryota</taxon>
        <taxon>Metazoa</taxon>
        <taxon>Chordata</taxon>
        <taxon>Craniata</taxon>
        <taxon>Vertebrata</taxon>
        <taxon>Euteleostomi</taxon>
        <taxon>Mammalia</taxon>
        <taxon>Monotremata</taxon>
        <taxon>Ornithorhynchidae</taxon>
        <taxon>Ornithorhynchus</taxon>
    </lineage>
</organism>
<dbReference type="STRING" id="9258.ENSOANP00000031576"/>
<dbReference type="InterPro" id="IPR035940">
    <property type="entry name" value="CAP_sf"/>
</dbReference>
<feature type="domain" description="SCP" evidence="12">
    <location>
        <begin position="26"/>
        <end position="168"/>
    </location>
</feature>
<dbReference type="CDD" id="cd05559">
    <property type="entry name" value="CAP_PI16_HrTT-1"/>
    <property type="match status" value="1"/>
</dbReference>
<reference evidence="13" key="2">
    <citation type="submission" date="2025-08" db="UniProtKB">
        <authorList>
            <consortium name="Ensembl"/>
        </authorList>
    </citation>
    <scope>IDENTIFICATION</scope>
    <source>
        <strain evidence="13">Glennie</strain>
    </source>
</reference>
<dbReference type="InterPro" id="IPR001283">
    <property type="entry name" value="CRISP-related"/>
</dbReference>
<protein>
    <recommendedName>
        <fullName evidence="9">Peptidase inhibitor 16</fullName>
    </recommendedName>
</protein>
<evidence type="ECO:0000256" key="10">
    <source>
        <dbReference type="SAM" id="MobiDB-lite"/>
    </source>
</evidence>
<dbReference type="eggNOG" id="KOG3017">
    <property type="taxonomic scope" value="Eukaryota"/>
</dbReference>
<sequence length="405" mass="42949">MQSSRVLPAVLLFLAAAPLSCALKEEERVTMVEMHNLFRSQVSPPAADMLTMRWDEELAAFAKAYATQCIWGHNKERGRRGENLFAITEEGLDIQMAMEEWYNENEHYNLTSAACEEGQMCGHYTQVVWAATDRIGCGSHFCEKLEGVEETDIHLLVCNYQPPGNVKGRKPYKEGPRCSLCPDGYRCQNGLCEPAVGPATTTVLSPTKGVPASGAPGQAPSLRPSSDPGPEPRSETEAGGRGSPSVSPESPLFQERESTTLVPEAALEKETVPPEPQGRAWESIPEGTWEGDRGEAEEGVQVLLPSLSSSASSSQADPGQEGSPHPSAAASASPRPANPLSRDPPLPHRATGSNATGGRALALRSSGAAHLQPNTQVDGQSSSGPSCLTASLGGLLATLVVALLF</sequence>
<dbReference type="FunFam" id="3.40.33.10:FF:000011">
    <property type="entry name" value="Peptidase inhibitor 16"/>
    <property type="match status" value="1"/>
</dbReference>
<evidence type="ECO:0000256" key="11">
    <source>
        <dbReference type="SAM" id="SignalP"/>
    </source>
</evidence>
<feature type="compositionally biased region" description="Low complexity" evidence="10">
    <location>
        <begin position="303"/>
        <end position="314"/>
    </location>
</feature>
<evidence type="ECO:0000256" key="7">
    <source>
        <dbReference type="ARBA" id="ARBA00058129"/>
    </source>
</evidence>
<feature type="compositionally biased region" description="Low complexity" evidence="10">
    <location>
        <begin position="323"/>
        <end position="341"/>
    </location>
</feature>
<reference evidence="13 14" key="1">
    <citation type="journal article" date="2008" name="Nature">
        <title>Genome analysis of the platypus reveals unique signatures of evolution.</title>
        <authorList>
            <person name="Warren W.C."/>
            <person name="Hillier L.W."/>
            <person name="Marshall Graves J.A."/>
            <person name="Birney E."/>
            <person name="Ponting C.P."/>
            <person name="Grutzner F."/>
            <person name="Belov K."/>
            <person name="Miller W."/>
            <person name="Clarke L."/>
            <person name="Chinwalla A.T."/>
            <person name="Yang S.P."/>
            <person name="Heger A."/>
            <person name="Locke D.P."/>
            <person name="Miethke P."/>
            <person name="Waters P.D."/>
            <person name="Veyrunes F."/>
            <person name="Fulton L."/>
            <person name="Fulton B."/>
            <person name="Graves T."/>
            <person name="Wallis J."/>
            <person name="Puente X.S."/>
            <person name="Lopez-Otin C."/>
            <person name="Ordonez G.R."/>
            <person name="Eichler E.E."/>
            <person name="Chen L."/>
            <person name="Cheng Z."/>
            <person name="Deakin J.E."/>
            <person name="Alsop A."/>
            <person name="Thompson K."/>
            <person name="Kirby P."/>
            <person name="Papenfuss A.T."/>
            <person name="Wakefield M.J."/>
            <person name="Olender T."/>
            <person name="Lancet D."/>
            <person name="Huttley G.A."/>
            <person name="Smit A.F."/>
            <person name="Pask A."/>
            <person name="Temple-Smith P."/>
            <person name="Batzer M.A."/>
            <person name="Walker J.A."/>
            <person name="Konkel M.K."/>
            <person name="Harris R.S."/>
            <person name="Whittington C.M."/>
            <person name="Wong E.S."/>
            <person name="Gemmell N.J."/>
            <person name="Buschiazzo E."/>
            <person name="Vargas Jentzsch I.M."/>
            <person name="Merkel A."/>
            <person name="Schmitz J."/>
            <person name="Zemann A."/>
            <person name="Churakov G."/>
            <person name="Kriegs J.O."/>
            <person name="Brosius J."/>
            <person name="Murchison E.P."/>
            <person name="Sachidanandam R."/>
            <person name="Smith C."/>
            <person name="Hannon G.J."/>
            <person name="Tsend-Ayush E."/>
            <person name="McMillan D."/>
            <person name="Attenborough R."/>
            <person name="Rens W."/>
            <person name="Ferguson-Smith M."/>
            <person name="Lefevre C.M."/>
            <person name="Sharp J.A."/>
            <person name="Nicholas K.R."/>
            <person name="Ray D.A."/>
            <person name="Kube M."/>
            <person name="Reinhardt R."/>
            <person name="Pringle T.H."/>
            <person name="Taylor J."/>
            <person name="Jones R.C."/>
            <person name="Nixon B."/>
            <person name="Dacheux J.L."/>
            <person name="Niwa H."/>
            <person name="Sekita Y."/>
            <person name="Huang X."/>
            <person name="Stark A."/>
            <person name="Kheradpour P."/>
            <person name="Kellis M."/>
            <person name="Flicek P."/>
            <person name="Chen Y."/>
            <person name="Webber C."/>
            <person name="Hardison R."/>
            <person name="Nelson J."/>
            <person name="Hallsworth-Pepin K."/>
            <person name="Delehaunty K."/>
            <person name="Markovic C."/>
            <person name="Minx P."/>
            <person name="Feng Y."/>
            <person name="Kremitzki C."/>
            <person name="Mitreva M."/>
            <person name="Glasscock J."/>
            <person name="Wylie T."/>
            <person name="Wohldmann P."/>
            <person name="Thiru P."/>
            <person name="Nhan M.N."/>
            <person name="Pohl C.S."/>
            <person name="Smith S.M."/>
            <person name="Hou S."/>
            <person name="Nefedov M."/>
            <person name="de Jong P.J."/>
            <person name="Renfree M.B."/>
            <person name="Mardis E.R."/>
            <person name="Wilson R.K."/>
        </authorList>
    </citation>
    <scope>NUCLEOTIDE SEQUENCE [LARGE SCALE GENOMIC DNA]</scope>
    <source>
        <strain evidence="13 14">Glennie</strain>
    </source>
</reference>
<proteinExistence type="inferred from homology"/>
<dbReference type="Pfam" id="PF00188">
    <property type="entry name" value="CAP"/>
    <property type="match status" value="1"/>
</dbReference>
<reference evidence="13" key="3">
    <citation type="submission" date="2025-09" db="UniProtKB">
        <authorList>
            <consortium name="Ensembl"/>
        </authorList>
    </citation>
    <scope>IDENTIFICATION</scope>
    <source>
        <strain evidence="13">Glennie</strain>
    </source>
</reference>
<dbReference type="GeneTree" id="ENSGT00940000163908"/>
<dbReference type="RefSeq" id="XP_028924985.1">
    <property type="nucleotide sequence ID" value="XM_029069152.2"/>
</dbReference>
<comment type="subcellular location">
    <subcellularLocation>
        <location evidence="1">Secreted</location>
    </subcellularLocation>
</comment>
<dbReference type="GO" id="GO:0005615">
    <property type="term" value="C:extracellular space"/>
    <property type="evidence" value="ECO:0000318"/>
    <property type="project" value="GO_Central"/>
</dbReference>
<comment type="function">
    <text evidence="7">May inhibit cardiomyocyte growth.</text>
</comment>
<feature type="chain" id="PRO_5028354767" description="Peptidase inhibitor 16" evidence="11">
    <location>
        <begin position="23"/>
        <end position="405"/>
    </location>
</feature>
<evidence type="ECO:0000256" key="8">
    <source>
        <dbReference type="ARBA" id="ARBA00063504"/>
    </source>
</evidence>
<evidence type="ECO:0000256" key="6">
    <source>
        <dbReference type="ARBA" id="ARBA00023180"/>
    </source>
</evidence>
<keyword evidence="3" id="KW-0964">Secreted</keyword>
<dbReference type="SUPFAM" id="SSF55797">
    <property type="entry name" value="PR-1-like"/>
    <property type="match status" value="1"/>
</dbReference>
<accession>K7EDG9</accession>
<dbReference type="OMA" id="AKCIWGH"/>
<dbReference type="GeneID" id="114813237"/>
<dbReference type="CTD" id="221476"/>
<dbReference type="KEGG" id="oaa:114813237"/>
<evidence type="ECO:0000313" key="13">
    <source>
        <dbReference type="Ensembl" id="ENSOANP00000031576.2"/>
    </source>
</evidence>
<dbReference type="PANTHER" id="PTHR10334">
    <property type="entry name" value="CYSTEINE-RICH SECRETORY PROTEIN-RELATED"/>
    <property type="match status" value="1"/>
</dbReference>
<feature type="compositionally biased region" description="Polar residues" evidence="10">
    <location>
        <begin position="372"/>
        <end position="386"/>
    </location>
</feature>
<name>K7EDG9_ORNAN</name>
<dbReference type="OrthoDB" id="337038at2759"/>
<keyword evidence="5 11" id="KW-0732">Signal</keyword>
<comment type="subunit">
    <text evidence="8">Interacts with PSP94/MSMB.</text>
</comment>
<dbReference type="SMART" id="SM00198">
    <property type="entry name" value="SCP"/>
    <property type="match status" value="1"/>
</dbReference>
<evidence type="ECO:0000256" key="5">
    <source>
        <dbReference type="ARBA" id="ARBA00022729"/>
    </source>
</evidence>
<evidence type="ECO:0000259" key="12">
    <source>
        <dbReference type="SMART" id="SM00198"/>
    </source>
</evidence>